<dbReference type="EMBL" id="MHSU01000028">
    <property type="protein sequence ID" value="OHA49708.1"/>
    <property type="molecule type" value="Genomic_DNA"/>
</dbReference>
<dbReference type="SUPFAM" id="SSF52540">
    <property type="entry name" value="P-loop containing nucleoside triphosphate hydrolases"/>
    <property type="match status" value="1"/>
</dbReference>
<dbReference type="InterPro" id="IPR032689">
    <property type="entry name" value="TraG-D_C"/>
</dbReference>
<feature type="compositionally biased region" description="Polar residues" evidence="1">
    <location>
        <begin position="408"/>
        <end position="425"/>
    </location>
</feature>
<reference evidence="4 5" key="1">
    <citation type="journal article" date="2016" name="Nat. Commun.">
        <title>Thousands of microbial genomes shed light on interconnected biogeochemical processes in an aquifer system.</title>
        <authorList>
            <person name="Anantharaman K."/>
            <person name="Brown C.T."/>
            <person name="Hug L.A."/>
            <person name="Sharon I."/>
            <person name="Castelle C.J."/>
            <person name="Probst A.J."/>
            <person name="Thomas B.C."/>
            <person name="Singh A."/>
            <person name="Wilkins M.J."/>
            <person name="Karaoz U."/>
            <person name="Brodie E.L."/>
            <person name="Williams K.H."/>
            <person name="Hubbard S.S."/>
            <person name="Banfield J.F."/>
        </authorList>
    </citation>
    <scope>NUCLEOTIDE SEQUENCE [LARGE SCALE GENOMIC DNA]</scope>
</reference>
<gene>
    <name evidence="4" type="ORF">A2W59_02130</name>
</gene>
<feature type="region of interest" description="Disordered" evidence="1">
    <location>
        <begin position="464"/>
        <end position="509"/>
    </location>
</feature>
<protein>
    <submittedName>
        <fullName evidence="4">Uncharacterized protein</fullName>
    </submittedName>
</protein>
<feature type="region of interest" description="Disordered" evidence="1">
    <location>
        <begin position="408"/>
        <end position="428"/>
    </location>
</feature>
<evidence type="ECO:0000256" key="1">
    <source>
        <dbReference type="SAM" id="MobiDB-lite"/>
    </source>
</evidence>
<name>A0A1G2PMY9_9BACT</name>
<dbReference type="Proteomes" id="UP000178646">
    <property type="component" value="Unassembled WGS sequence"/>
</dbReference>
<dbReference type="Pfam" id="PF23477">
    <property type="entry name" value="zf_Tbcl_2"/>
    <property type="match status" value="1"/>
</dbReference>
<proteinExistence type="predicted"/>
<feature type="compositionally biased region" description="Basic and acidic residues" evidence="1">
    <location>
        <begin position="484"/>
        <end position="509"/>
    </location>
</feature>
<feature type="domain" description="TraD/TraG TraM recognition site" evidence="2">
    <location>
        <begin position="195"/>
        <end position="258"/>
    </location>
</feature>
<dbReference type="InterPro" id="IPR027417">
    <property type="entry name" value="P-loop_NTPase"/>
</dbReference>
<evidence type="ECO:0000259" key="3">
    <source>
        <dbReference type="Pfam" id="PF23477"/>
    </source>
</evidence>
<accession>A0A1G2PMY9</accession>
<dbReference type="CDD" id="cd01127">
    <property type="entry name" value="TrwB_TraG_TraD_VirD4"/>
    <property type="match status" value="1"/>
</dbReference>
<dbReference type="AlphaFoldDB" id="A0A1G2PMY9"/>
<evidence type="ECO:0000259" key="2">
    <source>
        <dbReference type="Pfam" id="PF12696"/>
    </source>
</evidence>
<organism evidence="4 5">
    <name type="scientific">Candidatus Terrybacteria bacterium RIFCSPHIGHO2_02_41_19</name>
    <dbReference type="NCBI Taxonomy" id="1802364"/>
    <lineage>
        <taxon>Bacteria</taxon>
        <taxon>Candidatus Terryibacteriota</taxon>
    </lineage>
</organism>
<evidence type="ECO:0000313" key="5">
    <source>
        <dbReference type="Proteomes" id="UP000178646"/>
    </source>
</evidence>
<feature type="domain" description="CxxC-x17-CxxC" evidence="3">
    <location>
        <begin position="372"/>
        <end position="400"/>
    </location>
</feature>
<dbReference type="NCBIfam" id="TIGR04272">
    <property type="entry name" value="cxxc_cxxc_Mbark"/>
    <property type="match status" value="1"/>
</dbReference>
<dbReference type="Pfam" id="PF12696">
    <property type="entry name" value="TraG-D_C"/>
    <property type="match status" value="1"/>
</dbReference>
<comment type="caution">
    <text evidence="4">The sequence shown here is derived from an EMBL/GenBank/DDBJ whole genome shotgun (WGS) entry which is preliminary data.</text>
</comment>
<feature type="region of interest" description="Disordered" evidence="1">
    <location>
        <begin position="347"/>
        <end position="368"/>
    </location>
</feature>
<dbReference type="Gene3D" id="3.40.50.300">
    <property type="entry name" value="P-loop containing nucleotide triphosphate hydrolases"/>
    <property type="match status" value="1"/>
</dbReference>
<dbReference type="InterPro" id="IPR026363">
    <property type="entry name" value="CxxC-x17-CxxC_dom"/>
</dbReference>
<evidence type="ECO:0000313" key="4">
    <source>
        <dbReference type="EMBL" id="OHA49708.1"/>
    </source>
</evidence>
<sequence>MLYFAPHDMDWPIAFNVMENVDPTQRHLVANGLLGVFKKIWPDVWSPRMEYILNNCILALLEYPDSTLLGINRMLSDKNYRDGVVENISDPVVKAFWTNEFAKYSDRFMTEASAAIQNKVGQFISNPLIRNIIGQSKSSFDIRELMDKKKIFLMNLSKGRIGEENSRLIGAMLITKIYLAAMSRVDIPESEREDFYLYVDEFQNFANESFKDILSEARKYRLNLILAHQYIAQMEESIRDAVFGNIGTLITFRVGAYDAETMESEFAPEFEIQDIVGLGFGGIYLKLMIDGMASRPFSAGTLPPIKAVGKTFEEKIIEDSRDQYATSKKEVEEKIAEWHAQIAGEMEAEKKEGGTSVKKSIPHPGKSGDRSQVYEAVCSVCGKKTYVPFQPDGKRAIYCKAHRNAGQQVQHQQKNVRTMNSSFQKSPDLGEETIHLSELGRHKKAEPKLDELRKVLGEVLGDEEEYDYEEKTDMPASEAGMSIKVEEKKPEEKEEKKILKPGEKIKFGQ</sequence>